<protein>
    <recommendedName>
        <fullName evidence="3">dolichol kinase</fullName>
        <ecNumber evidence="3">2.7.1.108</ecNumber>
    </recommendedName>
</protein>
<feature type="transmembrane region" description="Helical" evidence="10">
    <location>
        <begin position="276"/>
        <end position="294"/>
    </location>
</feature>
<keyword evidence="4" id="KW-0808">Transferase</keyword>
<sequence length="374" mass="42056">MQHLLQRFKNSFTIGEASVIAQMLCVMICESGRMLIYHRNSLIIRLTETKMVIYSSFTLVLGSLLIIIILWVLGIVDRCRSNPSSLVNAILFYLGLVLIIGGILYPLLNWLIQDNPFLWVFSFIGKTTHRQILVLMWLVMIIVSVLLYQPENRKDGLLGAIPKILRRKYFHLLAIAMFTPALMLDEMGFLVLSYCVSISAFILLELIKYSKVPPFSGAIDYYMRMFVDSRDSGVITLTHIYLLLGCAIPTFLCYMIDYMSSQVTHYDYSYHILSPYAGLLTVGVGDTMASYWGIKSGRTKVFGSPKSLEGTLGGAISTVVASAIVIVIIESPYTLILYLPKIIIASFATSFIEASTLQIDNLILPFLFLVILNF</sequence>
<evidence type="ECO:0000256" key="10">
    <source>
        <dbReference type="SAM" id="Phobius"/>
    </source>
</evidence>
<dbReference type="InParanoid" id="A0A152A3R1"/>
<dbReference type="PANTHER" id="PTHR13205:SF15">
    <property type="entry name" value="DOLICHOL KINASE"/>
    <property type="match status" value="1"/>
</dbReference>
<dbReference type="STRING" id="361077.A0A152A3R1"/>
<feature type="transmembrane region" description="Helical" evidence="10">
    <location>
        <begin position="190"/>
        <end position="207"/>
    </location>
</feature>
<dbReference type="OrthoDB" id="377083at2759"/>
<gene>
    <name evidence="11" type="ORF">DLAC_02964</name>
</gene>
<name>A0A152A3R1_TIELA</name>
<keyword evidence="8 10" id="KW-1133">Transmembrane helix</keyword>
<evidence type="ECO:0000256" key="1">
    <source>
        <dbReference type="ARBA" id="ARBA00004477"/>
    </source>
</evidence>
<comment type="subcellular location">
    <subcellularLocation>
        <location evidence="1">Endoplasmic reticulum membrane</location>
        <topology evidence="1">Multi-pass membrane protein</topology>
    </subcellularLocation>
</comment>
<keyword evidence="9 10" id="KW-0472">Membrane</keyword>
<reference evidence="11 12" key="1">
    <citation type="submission" date="2015-12" db="EMBL/GenBank/DDBJ databases">
        <title>Dictyostelia acquired genes for synthesis and detection of signals that induce cell-type specialization by lateral gene transfer from prokaryotes.</title>
        <authorList>
            <person name="Gloeckner G."/>
            <person name="Schaap P."/>
        </authorList>
    </citation>
    <scope>NUCLEOTIDE SEQUENCE [LARGE SCALE GENOMIC DNA]</scope>
    <source>
        <strain evidence="11 12">TK</strain>
    </source>
</reference>
<comment type="similarity">
    <text evidence="2">Belongs to the polyprenol kinase family.</text>
</comment>
<evidence type="ECO:0000313" key="11">
    <source>
        <dbReference type="EMBL" id="KYR00902.1"/>
    </source>
</evidence>
<dbReference type="PANTHER" id="PTHR13205">
    <property type="entry name" value="TRANSMEMBRANE PROTEIN 15-RELATED"/>
    <property type="match status" value="1"/>
</dbReference>
<evidence type="ECO:0000256" key="7">
    <source>
        <dbReference type="ARBA" id="ARBA00022824"/>
    </source>
</evidence>
<evidence type="ECO:0000256" key="8">
    <source>
        <dbReference type="ARBA" id="ARBA00022989"/>
    </source>
</evidence>
<evidence type="ECO:0000256" key="6">
    <source>
        <dbReference type="ARBA" id="ARBA00022777"/>
    </source>
</evidence>
<dbReference type="EC" id="2.7.1.108" evidence="3"/>
<comment type="caution">
    <text evidence="11">The sequence shown here is derived from an EMBL/GenBank/DDBJ whole genome shotgun (WGS) entry which is preliminary data.</text>
</comment>
<evidence type="ECO:0000256" key="5">
    <source>
        <dbReference type="ARBA" id="ARBA00022692"/>
    </source>
</evidence>
<feature type="transmembrane region" description="Helical" evidence="10">
    <location>
        <begin position="315"/>
        <end position="336"/>
    </location>
</feature>
<keyword evidence="6" id="KW-0418">Kinase</keyword>
<dbReference type="EMBL" id="LODT01000013">
    <property type="protein sequence ID" value="KYR00902.1"/>
    <property type="molecule type" value="Genomic_DNA"/>
</dbReference>
<organism evidence="11 12">
    <name type="scientific">Tieghemostelium lacteum</name>
    <name type="common">Slime mold</name>
    <name type="synonym">Dictyostelium lacteum</name>
    <dbReference type="NCBI Taxonomy" id="361077"/>
    <lineage>
        <taxon>Eukaryota</taxon>
        <taxon>Amoebozoa</taxon>
        <taxon>Evosea</taxon>
        <taxon>Eumycetozoa</taxon>
        <taxon>Dictyostelia</taxon>
        <taxon>Dictyosteliales</taxon>
        <taxon>Raperosteliaceae</taxon>
        <taxon>Tieghemostelium</taxon>
    </lineage>
</organism>
<accession>A0A152A3R1</accession>
<keyword evidence="7" id="KW-0256">Endoplasmic reticulum</keyword>
<proteinExistence type="inferred from homology"/>
<feature type="transmembrane region" description="Helical" evidence="10">
    <location>
        <begin position="233"/>
        <end position="256"/>
    </location>
</feature>
<evidence type="ECO:0000256" key="2">
    <source>
        <dbReference type="ARBA" id="ARBA00010794"/>
    </source>
</evidence>
<evidence type="ECO:0000313" key="12">
    <source>
        <dbReference type="Proteomes" id="UP000076078"/>
    </source>
</evidence>
<evidence type="ECO:0000256" key="3">
    <source>
        <dbReference type="ARBA" id="ARBA00012132"/>
    </source>
</evidence>
<dbReference type="InterPro" id="IPR032974">
    <property type="entry name" value="Polypren_kinase"/>
</dbReference>
<feature type="transmembrane region" description="Helical" evidence="10">
    <location>
        <begin position="342"/>
        <end position="372"/>
    </location>
</feature>
<feature type="transmembrane region" description="Helical" evidence="10">
    <location>
        <begin position="128"/>
        <end position="148"/>
    </location>
</feature>
<feature type="transmembrane region" description="Helical" evidence="10">
    <location>
        <begin position="86"/>
        <end position="108"/>
    </location>
</feature>
<dbReference type="GO" id="GO:0004168">
    <property type="term" value="F:dolichol kinase activity"/>
    <property type="evidence" value="ECO:0007669"/>
    <property type="project" value="UniProtKB-EC"/>
</dbReference>
<dbReference type="AlphaFoldDB" id="A0A152A3R1"/>
<evidence type="ECO:0000256" key="4">
    <source>
        <dbReference type="ARBA" id="ARBA00022679"/>
    </source>
</evidence>
<evidence type="ECO:0000256" key="9">
    <source>
        <dbReference type="ARBA" id="ARBA00023136"/>
    </source>
</evidence>
<dbReference type="FunCoup" id="A0A152A3R1">
    <property type="interactions" value="39"/>
</dbReference>
<keyword evidence="5 10" id="KW-0812">Transmembrane</keyword>
<dbReference type="GO" id="GO:0005789">
    <property type="term" value="C:endoplasmic reticulum membrane"/>
    <property type="evidence" value="ECO:0007669"/>
    <property type="project" value="UniProtKB-SubCell"/>
</dbReference>
<dbReference type="Proteomes" id="UP000076078">
    <property type="component" value="Unassembled WGS sequence"/>
</dbReference>
<dbReference type="OMA" id="NEHLLIF"/>
<dbReference type="GO" id="GO:0043048">
    <property type="term" value="P:dolichyl monophosphate biosynthetic process"/>
    <property type="evidence" value="ECO:0007669"/>
    <property type="project" value="TreeGrafter"/>
</dbReference>
<feature type="transmembrane region" description="Helical" evidence="10">
    <location>
        <begin position="51"/>
        <end position="74"/>
    </location>
</feature>
<keyword evidence="12" id="KW-1185">Reference proteome</keyword>